<gene>
    <name evidence="9" type="primary">HARBI1_38</name>
    <name evidence="9" type="ORF">c2_g2_i2</name>
</gene>
<sequence>MQRTMHYFLGDEGYGICTWLMSPFRNPTTEVEKKFNKVFTKERVIIERCFGQLKQRFSILQYKIRVSTELAPHVIASCFILHNIAKFLKDDYILINDDYNNNDVWQLGNYIEQQTARISEAGKNERRMIVNLLSY</sequence>
<keyword evidence="4" id="KW-0540">Nuclease</keyword>
<dbReference type="AlphaFoldDB" id="A0A0K8VP34"/>
<evidence type="ECO:0000259" key="8">
    <source>
        <dbReference type="Pfam" id="PF13359"/>
    </source>
</evidence>
<comment type="subcellular location">
    <subcellularLocation>
        <location evidence="2">Nucleus</location>
    </subcellularLocation>
</comment>
<evidence type="ECO:0000256" key="6">
    <source>
        <dbReference type="ARBA" id="ARBA00022801"/>
    </source>
</evidence>
<dbReference type="GO" id="GO:0016787">
    <property type="term" value="F:hydrolase activity"/>
    <property type="evidence" value="ECO:0007669"/>
    <property type="project" value="UniProtKB-KW"/>
</dbReference>
<dbReference type="Pfam" id="PF13359">
    <property type="entry name" value="DDE_Tnp_4"/>
    <property type="match status" value="1"/>
</dbReference>
<evidence type="ECO:0000256" key="4">
    <source>
        <dbReference type="ARBA" id="ARBA00022722"/>
    </source>
</evidence>
<evidence type="ECO:0000256" key="3">
    <source>
        <dbReference type="ARBA" id="ARBA00006958"/>
    </source>
</evidence>
<accession>A0A0K8VP34</accession>
<proteinExistence type="inferred from homology"/>
<keyword evidence="5" id="KW-0479">Metal-binding</keyword>
<reference evidence="9" key="1">
    <citation type="submission" date="2015-06" db="EMBL/GenBank/DDBJ databases">
        <authorList>
            <person name="Hoefler B.C."/>
            <person name="Straight P.D."/>
        </authorList>
    </citation>
    <scope>NUCLEOTIDE SEQUENCE</scope>
</reference>
<feature type="domain" description="DDE Tnp4" evidence="8">
    <location>
        <begin position="6"/>
        <end position="83"/>
    </location>
</feature>
<dbReference type="GO" id="GO:0046872">
    <property type="term" value="F:metal ion binding"/>
    <property type="evidence" value="ECO:0007669"/>
    <property type="project" value="UniProtKB-KW"/>
</dbReference>
<dbReference type="GO" id="GO:0004518">
    <property type="term" value="F:nuclease activity"/>
    <property type="evidence" value="ECO:0007669"/>
    <property type="project" value="UniProtKB-KW"/>
</dbReference>
<dbReference type="InterPro" id="IPR027806">
    <property type="entry name" value="HARBI1_dom"/>
</dbReference>
<dbReference type="InterPro" id="IPR045249">
    <property type="entry name" value="HARBI1-like"/>
</dbReference>
<organism evidence="9">
    <name type="scientific">Bactrocera latifrons</name>
    <name type="common">Malaysian fruit fly</name>
    <name type="synonym">Chaetodacus latifrons</name>
    <dbReference type="NCBI Taxonomy" id="174628"/>
    <lineage>
        <taxon>Eukaryota</taxon>
        <taxon>Metazoa</taxon>
        <taxon>Ecdysozoa</taxon>
        <taxon>Arthropoda</taxon>
        <taxon>Hexapoda</taxon>
        <taxon>Insecta</taxon>
        <taxon>Pterygota</taxon>
        <taxon>Neoptera</taxon>
        <taxon>Endopterygota</taxon>
        <taxon>Diptera</taxon>
        <taxon>Brachycera</taxon>
        <taxon>Muscomorpha</taxon>
        <taxon>Tephritoidea</taxon>
        <taxon>Tephritidae</taxon>
        <taxon>Bactrocera</taxon>
        <taxon>Bactrocera</taxon>
    </lineage>
</organism>
<dbReference type="EMBL" id="GDHF01011672">
    <property type="protein sequence ID" value="JAI40642.1"/>
    <property type="molecule type" value="Transcribed_RNA"/>
</dbReference>
<dbReference type="PANTHER" id="PTHR22930:SF250">
    <property type="entry name" value="NUCLEASE HARBI1-LIKE PROTEIN"/>
    <property type="match status" value="1"/>
</dbReference>
<evidence type="ECO:0000256" key="2">
    <source>
        <dbReference type="ARBA" id="ARBA00004123"/>
    </source>
</evidence>
<evidence type="ECO:0000256" key="1">
    <source>
        <dbReference type="ARBA" id="ARBA00001968"/>
    </source>
</evidence>
<dbReference type="PANTHER" id="PTHR22930">
    <property type="match status" value="1"/>
</dbReference>
<comment type="cofactor">
    <cofactor evidence="1">
        <name>a divalent metal cation</name>
        <dbReference type="ChEBI" id="CHEBI:60240"/>
    </cofactor>
</comment>
<dbReference type="GO" id="GO:0005634">
    <property type="term" value="C:nucleus"/>
    <property type="evidence" value="ECO:0007669"/>
    <property type="project" value="UniProtKB-SubCell"/>
</dbReference>
<name>A0A0K8VP34_BACLA</name>
<keyword evidence="6" id="KW-0378">Hydrolase</keyword>
<comment type="similarity">
    <text evidence="3">Belongs to the HARBI1 family.</text>
</comment>
<protein>
    <submittedName>
        <fullName evidence="9">Putative nuclease HARBI1</fullName>
    </submittedName>
</protein>
<evidence type="ECO:0000313" key="9">
    <source>
        <dbReference type="EMBL" id="JAI40642.1"/>
    </source>
</evidence>
<keyword evidence="7" id="KW-0539">Nucleus</keyword>
<evidence type="ECO:0000256" key="5">
    <source>
        <dbReference type="ARBA" id="ARBA00022723"/>
    </source>
</evidence>
<evidence type="ECO:0000256" key="7">
    <source>
        <dbReference type="ARBA" id="ARBA00023242"/>
    </source>
</evidence>